<feature type="region of interest" description="Disordered" evidence="1">
    <location>
        <begin position="411"/>
        <end position="435"/>
    </location>
</feature>
<evidence type="ECO:0000313" key="3">
    <source>
        <dbReference type="EMBL" id="SNX85064.1"/>
    </source>
</evidence>
<dbReference type="EMBL" id="OAPG01000008">
    <property type="protein sequence ID" value="SNX85064.1"/>
    <property type="molecule type" value="Genomic_DNA"/>
</dbReference>
<gene>
    <name evidence="3" type="ORF">MEPE_03773</name>
</gene>
<dbReference type="InterPro" id="IPR015422">
    <property type="entry name" value="PyrdxlP-dep_Trfase_small"/>
</dbReference>
<dbReference type="SUPFAM" id="SSF53383">
    <property type="entry name" value="PLP-dependent transferases"/>
    <property type="match status" value="1"/>
</dbReference>
<dbReference type="PANTHER" id="PTHR14237:SF80">
    <property type="entry name" value="MOLYBDENUM COFACTOR SULFURASE"/>
    <property type="match status" value="1"/>
</dbReference>
<dbReference type="InterPro" id="IPR015424">
    <property type="entry name" value="PyrdxlP-dep_Trfase"/>
</dbReference>
<dbReference type="Gene3D" id="3.40.640.10">
    <property type="entry name" value="Type I PLP-dependent aspartate aminotransferase-like (Major domain)"/>
    <property type="match status" value="1"/>
</dbReference>
<dbReference type="GO" id="GO:0043545">
    <property type="term" value="P:molybdopterin cofactor metabolic process"/>
    <property type="evidence" value="ECO:0007669"/>
    <property type="project" value="TreeGrafter"/>
</dbReference>
<dbReference type="PANTHER" id="PTHR14237">
    <property type="entry name" value="MOLYBDOPTERIN COFACTOR SULFURASE MOSC"/>
    <property type="match status" value="1"/>
</dbReference>
<feature type="domain" description="Aminotransferase class V" evidence="2">
    <location>
        <begin position="223"/>
        <end position="393"/>
    </location>
</feature>
<dbReference type="InterPro" id="IPR015421">
    <property type="entry name" value="PyrdxlP-dep_Trfase_major"/>
</dbReference>
<organism evidence="3 4">
    <name type="scientific">Melanopsichium pennsylvanicum</name>
    <dbReference type="NCBI Taxonomy" id="63383"/>
    <lineage>
        <taxon>Eukaryota</taxon>
        <taxon>Fungi</taxon>
        <taxon>Dikarya</taxon>
        <taxon>Basidiomycota</taxon>
        <taxon>Ustilaginomycotina</taxon>
        <taxon>Ustilaginomycetes</taxon>
        <taxon>Ustilaginales</taxon>
        <taxon>Ustilaginaceae</taxon>
        <taxon>Melanopsichium</taxon>
    </lineage>
</organism>
<evidence type="ECO:0000259" key="2">
    <source>
        <dbReference type="Pfam" id="PF00266"/>
    </source>
</evidence>
<reference evidence="3" key="1">
    <citation type="submission" date="2023-10" db="EMBL/GenBank/DDBJ databases">
        <authorList>
            <person name="Guldener U."/>
        </authorList>
    </citation>
    <scope>NUCLEOTIDE SEQUENCE</scope>
    <source>
        <strain evidence="3">Mp4</strain>
    </source>
</reference>
<dbReference type="Proteomes" id="UP001294444">
    <property type="component" value="Unassembled WGS sequence"/>
</dbReference>
<proteinExistence type="predicted"/>
<comment type="caution">
    <text evidence="3">The sequence shown here is derived from an EMBL/GenBank/DDBJ whole genome shotgun (WGS) entry which is preliminary data.</text>
</comment>
<sequence length="589" mass="65091">MVITLVQAIITASKTSSLSFSDAVEYHRDKQRFISTYPQYPDPSLTRLRKREFSRLSQNGGSVYLDYTGASLYPSSLIKSHSKWLKCCVAGNPHSTSPASLLSTRATEDARNAILEFFDADPADYDVVWTSNATAGFRIVGETYDFRGKRMLIPRDAHNSLNSLARKAQAGGGSFEFIEFDQTWSCSSGVEKQDTISRQAYLDALSQPGSSLSSLKNMEQKQQQQQEQDKGLIFFTGQSNITGVKLDMSLLSIAKDLGWNVGLDAAALAPSTRISLRCYPSVDYMVVSLYKICGYPTGVGALIMKKSMYANMTRKETFFGGNIIGITMDKMEFSLVEGSERFEDGTGNFASMAAVASGLKFASRWMSRYTQRNKILVKWLVDQLDNIYYPTIGGVVEQEGMNEKQHRSFSSSTLYKKSSSTSSASSTNSSFKRKRCASQSKGVKLIRIGGPRDLDIRGATLPLVFCASDGTSLNYRFVIWAAAQENISLRGGPCMCNPGASSSVMQRGLITDLNASSLLAVADVGIVRVSLGIASSFKDCWRLVKFCKRLTQKEWTNNMWITYQTQFPGANLANDIDELQARATRKRDT</sequence>
<evidence type="ECO:0000313" key="4">
    <source>
        <dbReference type="Proteomes" id="UP001294444"/>
    </source>
</evidence>
<dbReference type="Gene3D" id="3.90.1150.10">
    <property type="entry name" value="Aspartate Aminotransferase, domain 1"/>
    <property type="match status" value="1"/>
</dbReference>
<feature type="domain" description="Aminotransferase class V" evidence="2">
    <location>
        <begin position="63"/>
        <end position="187"/>
    </location>
</feature>
<accession>A0AAJ5C608</accession>
<dbReference type="Pfam" id="PF00266">
    <property type="entry name" value="Aminotran_5"/>
    <property type="match status" value="2"/>
</dbReference>
<dbReference type="InterPro" id="IPR000192">
    <property type="entry name" value="Aminotrans_V_dom"/>
</dbReference>
<keyword evidence="4" id="KW-1185">Reference proteome</keyword>
<protein>
    <submittedName>
        <fullName evidence="3">Related to molybdenum cofactor sulfurase</fullName>
    </submittedName>
</protein>
<feature type="compositionally biased region" description="Low complexity" evidence="1">
    <location>
        <begin position="411"/>
        <end position="430"/>
    </location>
</feature>
<dbReference type="GO" id="GO:0008265">
    <property type="term" value="F:molybdenum cofactor sulfurtransferase activity"/>
    <property type="evidence" value="ECO:0007669"/>
    <property type="project" value="TreeGrafter"/>
</dbReference>
<dbReference type="AlphaFoldDB" id="A0AAJ5C608"/>
<evidence type="ECO:0000256" key="1">
    <source>
        <dbReference type="SAM" id="MobiDB-lite"/>
    </source>
</evidence>
<name>A0AAJ5C608_9BASI</name>